<proteinExistence type="predicted"/>
<dbReference type="OrthoDB" id="717811at2"/>
<protein>
    <recommendedName>
        <fullName evidence="4">HTH araC/xylS-type domain-containing protein</fullName>
    </recommendedName>
</protein>
<dbReference type="InterPro" id="IPR018062">
    <property type="entry name" value="HTH_AraC-typ_CS"/>
</dbReference>
<dbReference type="PANTHER" id="PTHR43280:SF2">
    <property type="entry name" value="HTH-TYPE TRANSCRIPTIONAL REGULATOR EXSA"/>
    <property type="match status" value="1"/>
</dbReference>
<keyword evidence="6" id="KW-1185">Reference proteome</keyword>
<reference evidence="5 6" key="1">
    <citation type="journal article" date="2018" name="Mar. Genomics">
        <title>Complete genome sequence of Marinifilaceae bacterium strain SPP2, isolated from the Antarctic marine sediment.</title>
        <authorList>
            <person name="Watanabe M."/>
            <person name="Kojima H."/>
            <person name="Fukui M."/>
        </authorList>
    </citation>
    <scope>NUCLEOTIDE SEQUENCE [LARGE SCALE GENOMIC DNA]</scope>
    <source>
        <strain evidence="5 6">SPP2</strain>
    </source>
</reference>
<organism evidence="5 6">
    <name type="scientific">Labilibaculum antarcticum</name>
    <dbReference type="NCBI Taxonomy" id="1717717"/>
    <lineage>
        <taxon>Bacteria</taxon>
        <taxon>Pseudomonadati</taxon>
        <taxon>Bacteroidota</taxon>
        <taxon>Bacteroidia</taxon>
        <taxon>Marinilabiliales</taxon>
        <taxon>Marinifilaceae</taxon>
        <taxon>Labilibaculum</taxon>
    </lineage>
</organism>
<dbReference type="PANTHER" id="PTHR43280">
    <property type="entry name" value="ARAC-FAMILY TRANSCRIPTIONAL REGULATOR"/>
    <property type="match status" value="1"/>
</dbReference>
<accession>A0A1Y1CDM6</accession>
<evidence type="ECO:0000313" key="5">
    <source>
        <dbReference type="EMBL" id="BAX78449.1"/>
    </source>
</evidence>
<dbReference type="AlphaFoldDB" id="A0A1Y1CDM6"/>
<dbReference type="SMART" id="SM00342">
    <property type="entry name" value="HTH_ARAC"/>
    <property type="match status" value="1"/>
</dbReference>
<dbReference type="Pfam" id="PF12833">
    <property type="entry name" value="HTH_18"/>
    <property type="match status" value="1"/>
</dbReference>
<dbReference type="PROSITE" id="PS00041">
    <property type="entry name" value="HTH_ARAC_FAMILY_1"/>
    <property type="match status" value="1"/>
</dbReference>
<dbReference type="PRINTS" id="PR00032">
    <property type="entry name" value="HTHARAC"/>
</dbReference>
<dbReference type="GO" id="GO:0003700">
    <property type="term" value="F:DNA-binding transcription factor activity"/>
    <property type="evidence" value="ECO:0007669"/>
    <property type="project" value="InterPro"/>
</dbReference>
<evidence type="ECO:0000313" key="6">
    <source>
        <dbReference type="Proteomes" id="UP000218267"/>
    </source>
</evidence>
<dbReference type="EMBL" id="AP018042">
    <property type="protein sequence ID" value="BAX78449.1"/>
    <property type="molecule type" value="Genomic_DNA"/>
</dbReference>
<dbReference type="RefSeq" id="WP_096427390.1">
    <property type="nucleotide sequence ID" value="NZ_AP018042.1"/>
</dbReference>
<dbReference type="Proteomes" id="UP000218267">
    <property type="component" value="Chromosome"/>
</dbReference>
<dbReference type="InterPro" id="IPR018060">
    <property type="entry name" value="HTH_AraC"/>
</dbReference>
<dbReference type="InterPro" id="IPR009057">
    <property type="entry name" value="Homeodomain-like_sf"/>
</dbReference>
<name>A0A1Y1CDM6_9BACT</name>
<dbReference type="GO" id="GO:0043565">
    <property type="term" value="F:sequence-specific DNA binding"/>
    <property type="evidence" value="ECO:0007669"/>
    <property type="project" value="InterPro"/>
</dbReference>
<dbReference type="PROSITE" id="PS01124">
    <property type="entry name" value="HTH_ARAC_FAMILY_2"/>
    <property type="match status" value="1"/>
</dbReference>
<evidence type="ECO:0000259" key="4">
    <source>
        <dbReference type="PROSITE" id="PS01124"/>
    </source>
</evidence>
<keyword evidence="1" id="KW-0805">Transcription regulation</keyword>
<reference evidence="6" key="2">
    <citation type="journal article" date="2020" name="Antonie Van Leeuwenhoek">
        <title>Labilibaculum antarcticum sp. nov., a novel facultative anaerobic, psychrotorelant bacterium isolated from marine sediment of Antarctica.</title>
        <authorList>
            <person name="Watanabe M."/>
            <person name="Kojima H."/>
            <person name="Fukui M."/>
        </authorList>
    </citation>
    <scope>NUCLEOTIDE SEQUENCE [LARGE SCALE GENOMIC DNA]</scope>
    <source>
        <strain evidence="6">SPP2</strain>
    </source>
</reference>
<gene>
    <name evidence="5" type="ORF">ALGA_0054</name>
</gene>
<keyword evidence="2" id="KW-0238">DNA-binding</keyword>
<dbReference type="SUPFAM" id="SSF46689">
    <property type="entry name" value="Homeodomain-like"/>
    <property type="match status" value="1"/>
</dbReference>
<evidence type="ECO:0000256" key="1">
    <source>
        <dbReference type="ARBA" id="ARBA00023015"/>
    </source>
</evidence>
<evidence type="ECO:0000256" key="2">
    <source>
        <dbReference type="ARBA" id="ARBA00023125"/>
    </source>
</evidence>
<evidence type="ECO:0000256" key="3">
    <source>
        <dbReference type="ARBA" id="ARBA00023163"/>
    </source>
</evidence>
<dbReference type="InterPro" id="IPR020449">
    <property type="entry name" value="Tscrpt_reg_AraC-type_HTH"/>
</dbReference>
<keyword evidence="3" id="KW-0804">Transcription</keyword>
<feature type="domain" description="HTH araC/xylS-type" evidence="4">
    <location>
        <begin position="1"/>
        <end position="72"/>
    </location>
</feature>
<sequence>MSRSTFYRKFKALSGENAADYIRKIRLHKAVGLLQKKELNIQQISLEVGFQSTSHFRTKFKEYFGSTPSEYA</sequence>
<dbReference type="KEGG" id="mbas:ALGA_0054"/>
<dbReference type="Gene3D" id="1.10.10.60">
    <property type="entry name" value="Homeodomain-like"/>
    <property type="match status" value="1"/>
</dbReference>